<evidence type="ECO:0000256" key="6">
    <source>
        <dbReference type="ARBA" id="ARBA00022801"/>
    </source>
</evidence>
<dbReference type="SUPFAM" id="SSF101821">
    <property type="entry name" value="Aminopeptidase/glucanase lid domain"/>
    <property type="match status" value="1"/>
</dbReference>
<keyword evidence="7 9" id="KW-0862">Zinc</keyword>
<keyword evidence="3 9" id="KW-0031">Aminopeptidase</keyword>
<evidence type="ECO:0000256" key="4">
    <source>
        <dbReference type="ARBA" id="ARBA00022670"/>
    </source>
</evidence>
<evidence type="ECO:0000256" key="3">
    <source>
        <dbReference type="ARBA" id="ARBA00022438"/>
    </source>
</evidence>
<evidence type="ECO:0000313" key="11">
    <source>
        <dbReference type="EMBL" id="WBW50121.1"/>
    </source>
</evidence>
<evidence type="ECO:0000256" key="8">
    <source>
        <dbReference type="ARBA" id="ARBA00023049"/>
    </source>
</evidence>
<dbReference type="SUPFAM" id="SSF53187">
    <property type="entry name" value="Zn-dependent exopeptidases"/>
    <property type="match status" value="1"/>
</dbReference>
<keyword evidence="8 9" id="KW-0482">Metalloprotease</keyword>
<evidence type="ECO:0000256" key="7">
    <source>
        <dbReference type="ARBA" id="ARBA00022833"/>
    </source>
</evidence>
<evidence type="ECO:0000313" key="12">
    <source>
        <dbReference type="Proteomes" id="UP001210339"/>
    </source>
</evidence>
<protein>
    <recommendedName>
        <fullName evidence="10">M18 family aminopeptidase</fullName>
        <ecNumber evidence="10">3.4.11.-</ecNumber>
    </recommendedName>
</protein>
<evidence type="ECO:0000256" key="9">
    <source>
        <dbReference type="RuleBase" id="RU004386"/>
    </source>
</evidence>
<dbReference type="EC" id="3.4.11.-" evidence="10"/>
<dbReference type="Pfam" id="PF02127">
    <property type="entry name" value="Peptidase_M18"/>
    <property type="match status" value="1"/>
</dbReference>
<dbReference type="NCBIfam" id="NF002600">
    <property type="entry name" value="PRK02256.1"/>
    <property type="match status" value="1"/>
</dbReference>
<proteinExistence type="inferred from homology"/>
<keyword evidence="6 9" id="KW-0378">Hydrolase</keyword>
<organism evidence="11 12">
    <name type="scientific">Peptoniphilus equinus</name>
    <dbReference type="NCBI Taxonomy" id="3016343"/>
    <lineage>
        <taxon>Bacteria</taxon>
        <taxon>Bacillati</taxon>
        <taxon>Bacillota</taxon>
        <taxon>Tissierellia</taxon>
        <taxon>Tissierellales</taxon>
        <taxon>Peptoniphilaceae</taxon>
        <taxon>Peptoniphilus</taxon>
    </lineage>
</organism>
<keyword evidence="4 9" id="KW-0645">Protease</keyword>
<dbReference type="InterPro" id="IPR023358">
    <property type="entry name" value="Peptidase_M18_dom2"/>
</dbReference>
<name>A0ABY7QTK3_9FIRM</name>
<dbReference type="Gene3D" id="3.40.630.10">
    <property type="entry name" value="Zn peptidases"/>
    <property type="match status" value="1"/>
</dbReference>
<gene>
    <name evidence="11" type="ORF">O6R05_00745</name>
</gene>
<dbReference type="Proteomes" id="UP001210339">
    <property type="component" value="Chromosome"/>
</dbReference>
<dbReference type="GO" id="GO:0004177">
    <property type="term" value="F:aminopeptidase activity"/>
    <property type="evidence" value="ECO:0007669"/>
    <property type="project" value="UniProtKB-KW"/>
</dbReference>
<comment type="similarity">
    <text evidence="2 9">Belongs to the peptidase M18 family.</text>
</comment>
<evidence type="ECO:0000256" key="2">
    <source>
        <dbReference type="ARBA" id="ARBA00008290"/>
    </source>
</evidence>
<dbReference type="EMBL" id="CP115667">
    <property type="protein sequence ID" value="WBW50121.1"/>
    <property type="molecule type" value="Genomic_DNA"/>
</dbReference>
<evidence type="ECO:0000256" key="10">
    <source>
        <dbReference type="RuleBase" id="RU004387"/>
    </source>
</evidence>
<sequence>MKNKKTVWEQIDSTELNRIYDYATEYKQFLDRAKTEREATAFIIDAAKTKGFKSLECAVADGVKPGDKIYLNNHNKSVVLFVVGKDIESGMNIVGSHIDSPRLDVKQQPLYEAGNMAYLKTHYYGGVNKYQWPTIPLAIHGLVITKEGEHINLVIGEKDDDPVFFINDLLPHLGGKQRAKKLDEAIEGEKLNVLVGHSSFGAADDEGKVKSLVLNYLKTNYGMEEEDFAVAELEIVPATHARDVGFDRALIAAHGHDDRVCSYANLKAIFDVDAPEKTTVALFADKEEIGSVGNTGMSANFFENAVAELIAATGEYNDLKLRRAMANSKVLSADVTAAIDPDYADVMDDKNAAVMGGGVTISKYTGSRGKSGSNDANAEFLHELRTVLNDAEVIWQTGELGKVDAGGGGTIAYILAQTGAQVVDMGTGMLSMHAPVELVSIADAYMTYKGYSAFMQHMK</sequence>
<comment type="cofactor">
    <cofactor evidence="1 10">
        <name>Zn(2+)</name>
        <dbReference type="ChEBI" id="CHEBI:29105"/>
    </cofactor>
</comment>
<evidence type="ECO:0000256" key="1">
    <source>
        <dbReference type="ARBA" id="ARBA00001947"/>
    </source>
</evidence>
<accession>A0ABY7QTK3</accession>
<keyword evidence="12" id="KW-1185">Reference proteome</keyword>
<dbReference type="PRINTS" id="PR00932">
    <property type="entry name" value="AMINO1PTASE"/>
</dbReference>
<dbReference type="RefSeq" id="WP_271191652.1">
    <property type="nucleotide sequence ID" value="NZ_CP115667.1"/>
</dbReference>
<dbReference type="PANTHER" id="PTHR28570">
    <property type="entry name" value="ASPARTYL AMINOPEPTIDASE"/>
    <property type="match status" value="1"/>
</dbReference>
<keyword evidence="5 9" id="KW-0479">Metal-binding</keyword>
<reference evidence="11 12" key="1">
    <citation type="submission" date="2023-01" db="EMBL/GenBank/DDBJ databases">
        <authorList>
            <person name="Lee S.H."/>
            <person name="Jung H.S."/>
            <person name="Yun J.U."/>
        </authorList>
    </citation>
    <scope>NUCLEOTIDE SEQUENCE [LARGE SCALE GENOMIC DNA]</scope>
    <source>
        <strain evidence="11 12">CBA3646</strain>
    </source>
</reference>
<evidence type="ECO:0000256" key="5">
    <source>
        <dbReference type="ARBA" id="ARBA00022723"/>
    </source>
</evidence>
<dbReference type="Gene3D" id="2.30.250.10">
    <property type="entry name" value="Aminopeptidase i, Domain 2"/>
    <property type="match status" value="1"/>
</dbReference>
<dbReference type="InterPro" id="IPR001948">
    <property type="entry name" value="Peptidase_M18"/>
</dbReference>
<dbReference type="PANTHER" id="PTHR28570:SF2">
    <property type="entry name" value="M18 FAMILY AMINOPEPTIDASE 1-RELATED"/>
    <property type="match status" value="1"/>
</dbReference>